<feature type="compositionally biased region" description="Basic and acidic residues" evidence="1">
    <location>
        <begin position="158"/>
        <end position="193"/>
    </location>
</feature>
<evidence type="ECO:0000313" key="2">
    <source>
        <dbReference type="EMBL" id="SIT10581.1"/>
    </source>
</evidence>
<feature type="region of interest" description="Disordered" evidence="1">
    <location>
        <begin position="232"/>
        <end position="316"/>
    </location>
</feature>
<dbReference type="RefSeq" id="WP_143526272.1">
    <property type="nucleotide sequence ID" value="NZ_FTOQ01000016.1"/>
</dbReference>
<protein>
    <submittedName>
        <fullName evidence="2">Uncharacterized protein</fullName>
    </submittedName>
</protein>
<accession>A0A1N7PJ11</accession>
<keyword evidence="3" id="KW-1185">Reference proteome</keyword>
<feature type="compositionally biased region" description="Basic and acidic residues" evidence="1">
    <location>
        <begin position="66"/>
        <end position="80"/>
    </location>
</feature>
<feature type="compositionally biased region" description="Basic and acidic residues" evidence="1">
    <location>
        <begin position="234"/>
        <end position="254"/>
    </location>
</feature>
<sequence>MSKQGSSVEIEDVLASIRRLVTDDGRGSAARALQPKQVDASAAARAEKAAQVLRADRLILTPAQRISDHEADREDDRDTPGEAAQPRDAATSHDAPQPILLTEPHRVADNSAHAEHDPSDGFDAYEEPLDPVLLLDQVAARGDAAERAEPQAWEADAPEDHHYDEEHRGEHQDAEDHHDEDLHEEDHDGETHAESVLTAVTVEEYDEDAEDDEADAPISPASVLAQVVQEELADALRRAPSGDHDAAGTERADAQETATAGHADSPEDADPHHARDDAETPEADAAPLVWPRRTQRMDAAAQEAGMDRAAPPSDGMSLEQKIAELEAMISGSSSEEWDDEREGQGGNAGYAQRFLNTLEWEDAPRPEAIFQTRRAGELSRMAEDLEEEELDETPASPTAGLDEEALRALVVGIVRSELQGALGERITRNVRKLVRREIQRALMSQNYE</sequence>
<dbReference type="Proteomes" id="UP000186684">
    <property type="component" value="Unassembled WGS sequence"/>
</dbReference>
<evidence type="ECO:0000313" key="3">
    <source>
        <dbReference type="Proteomes" id="UP000186684"/>
    </source>
</evidence>
<dbReference type="EMBL" id="FTOQ01000016">
    <property type="protein sequence ID" value="SIT10581.1"/>
    <property type="molecule type" value="Genomic_DNA"/>
</dbReference>
<evidence type="ECO:0000256" key="1">
    <source>
        <dbReference type="SAM" id="MobiDB-lite"/>
    </source>
</evidence>
<dbReference type="AlphaFoldDB" id="A0A1N7PJ11"/>
<dbReference type="STRING" id="633194.SAMN05421759_11639"/>
<reference evidence="3" key="1">
    <citation type="submission" date="2017-01" db="EMBL/GenBank/DDBJ databases">
        <authorList>
            <person name="Varghese N."/>
            <person name="Submissions S."/>
        </authorList>
    </citation>
    <scope>NUCLEOTIDE SEQUENCE [LARGE SCALE GENOMIC DNA]</scope>
    <source>
        <strain evidence="3">DSM 29430</strain>
    </source>
</reference>
<gene>
    <name evidence="2" type="ORF">SAMN05421759_11639</name>
</gene>
<organism evidence="2 3">
    <name type="scientific">Roseivivax lentus</name>
    <dbReference type="NCBI Taxonomy" id="633194"/>
    <lineage>
        <taxon>Bacteria</taxon>
        <taxon>Pseudomonadati</taxon>
        <taxon>Pseudomonadota</taxon>
        <taxon>Alphaproteobacteria</taxon>
        <taxon>Rhodobacterales</taxon>
        <taxon>Roseobacteraceae</taxon>
        <taxon>Roseivivax</taxon>
    </lineage>
</organism>
<feature type="compositionally biased region" description="Acidic residues" evidence="1">
    <location>
        <begin position="203"/>
        <end position="215"/>
    </location>
</feature>
<feature type="compositionally biased region" description="Basic and acidic residues" evidence="1">
    <location>
        <begin position="269"/>
        <end position="278"/>
    </location>
</feature>
<feature type="compositionally biased region" description="Basic and acidic residues" evidence="1">
    <location>
        <begin position="103"/>
        <end position="119"/>
    </location>
</feature>
<name>A0A1N7PJ11_9RHOB</name>
<proteinExistence type="predicted"/>
<feature type="region of interest" description="Disordered" evidence="1">
    <location>
        <begin position="57"/>
        <end position="219"/>
    </location>
</feature>
<dbReference type="OrthoDB" id="7875768at2"/>